<dbReference type="EMBL" id="JAEINH010000001">
    <property type="protein sequence ID" value="MBI9113448.1"/>
    <property type="molecule type" value="Genomic_DNA"/>
</dbReference>
<reference evidence="2" key="1">
    <citation type="submission" date="2020-12" db="EMBL/GenBank/DDBJ databases">
        <title>Sanguibacter suaedae sp. nov., isolated from Suaeda aralocaspica.</title>
        <authorList>
            <person name="Ma Q."/>
        </authorList>
    </citation>
    <scope>NUCLEOTIDE SEQUENCE</scope>
    <source>
        <strain evidence="2">YZGR15</strain>
    </source>
</reference>
<sequence>MTEQELAGQVEAALAQAHRAAARARRASAEIEDLRGTGRSAGGVTAEVDHRGLVQDVRVPPSAMDLGKDGLRDAILGAVADAQSDLRAQAREIVPDTEPPRPPAESTEVLDLADRLVRGRP</sequence>
<organism evidence="2 3">
    <name type="scientific">Sanguibacter suaedae</name>
    <dbReference type="NCBI Taxonomy" id="2795737"/>
    <lineage>
        <taxon>Bacteria</taxon>
        <taxon>Bacillati</taxon>
        <taxon>Actinomycetota</taxon>
        <taxon>Actinomycetes</taxon>
        <taxon>Micrococcales</taxon>
        <taxon>Sanguibacteraceae</taxon>
        <taxon>Sanguibacter</taxon>
    </lineage>
</organism>
<dbReference type="GO" id="GO:0003677">
    <property type="term" value="F:DNA binding"/>
    <property type="evidence" value="ECO:0007669"/>
    <property type="project" value="InterPro"/>
</dbReference>
<dbReference type="Pfam" id="PF02575">
    <property type="entry name" value="YbaB_DNA_bd"/>
    <property type="match status" value="1"/>
</dbReference>
<dbReference type="RefSeq" id="WP_198732025.1">
    <property type="nucleotide sequence ID" value="NZ_JAEINH010000001.1"/>
</dbReference>
<evidence type="ECO:0000313" key="3">
    <source>
        <dbReference type="Proteomes" id="UP000602087"/>
    </source>
</evidence>
<dbReference type="Proteomes" id="UP000602087">
    <property type="component" value="Unassembled WGS sequence"/>
</dbReference>
<dbReference type="Gene3D" id="3.30.1310.10">
    <property type="entry name" value="Nucleoid-associated protein YbaB-like domain"/>
    <property type="match status" value="1"/>
</dbReference>
<dbReference type="AlphaFoldDB" id="A0A934I1G2"/>
<keyword evidence="3" id="KW-1185">Reference proteome</keyword>
<evidence type="ECO:0000256" key="1">
    <source>
        <dbReference type="SAM" id="MobiDB-lite"/>
    </source>
</evidence>
<name>A0A934I1G2_9MICO</name>
<dbReference type="InterPro" id="IPR036894">
    <property type="entry name" value="YbaB-like_sf"/>
</dbReference>
<evidence type="ECO:0000313" key="2">
    <source>
        <dbReference type="EMBL" id="MBI9113448.1"/>
    </source>
</evidence>
<gene>
    <name evidence="2" type="ORF">JAV76_00290</name>
</gene>
<accession>A0A934I1G2</accession>
<protein>
    <submittedName>
        <fullName evidence="2">YbaB/EbfC family nucleoid-associated protein</fullName>
    </submittedName>
</protein>
<dbReference type="InterPro" id="IPR004401">
    <property type="entry name" value="YbaB/EbfC"/>
</dbReference>
<feature type="compositionally biased region" description="Basic and acidic residues" evidence="1">
    <location>
        <begin position="112"/>
        <end position="121"/>
    </location>
</feature>
<proteinExistence type="predicted"/>
<dbReference type="SUPFAM" id="SSF82607">
    <property type="entry name" value="YbaB-like"/>
    <property type="match status" value="1"/>
</dbReference>
<comment type="caution">
    <text evidence="2">The sequence shown here is derived from an EMBL/GenBank/DDBJ whole genome shotgun (WGS) entry which is preliminary data.</text>
</comment>
<feature type="region of interest" description="Disordered" evidence="1">
    <location>
        <begin position="92"/>
        <end position="121"/>
    </location>
</feature>